<feature type="transmembrane region" description="Helical" evidence="1">
    <location>
        <begin position="86"/>
        <end position="111"/>
    </location>
</feature>
<dbReference type="PANTHER" id="PTHR37814">
    <property type="entry name" value="CONSERVED MEMBRANE PROTEIN"/>
    <property type="match status" value="1"/>
</dbReference>
<feature type="transmembrane region" description="Helical" evidence="1">
    <location>
        <begin position="308"/>
        <end position="330"/>
    </location>
</feature>
<feature type="transmembrane region" description="Helical" evidence="1">
    <location>
        <begin position="336"/>
        <end position="357"/>
    </location>
</feature>
<gene>
    <name evidence="2" type="ORF">METZ01_LOCUS7151</name>
</gene>
<evidence type="ECO:0000256" key="1">
    <source>
        <dbReference type="SAM" id="Phobius"/>
    </source>
</evidence>
<dbReference type="AlphaFoldDB" id="A0A381NIF4"/>
<dbReference type="PANTHER" id="PTHR37814:SF1">
    <property type="entry name" value="MEMBRANE PROTEIN"/>
    <property type="match status" value="1"/>
</dbReference>
<organism evidence="2">
    <name type="scientific">marine metagenome</name>
    <dbReference type="NCBI Taxonomy" id="408172"/>
    <lineage>
        <taxon>unclassified sequences</taxon>
        <taxon>metagenomes</taxon>
        <taxon>ecological metagenomes</taxon>
    </lineage>
</organism>
<evidence type="ECO:0000313" key="2">
    <source>
        <dbReference type="EMBL" id="SUZ54297.1"/>
    </source>
</evidence>
<feature type="transmembrane region" description="Helical" evidence="1">
    <location>
        <begin position="40"/>
        <end position="65"/>
    </location>
</feature>
<dbReference type="EMBL" id="UINC01000379">
    <property type="protein sequence ID" value="SUZ54297.1"/>
    <property type="molecule type" value="Genomic_DNA"/>
</dbReference>
<name>A0A381NIF4_9ZZZZ</name>
<feature type="transmembrane region" description="Helical" evidence="1">
    <location>
        <begin position="9"/>
        <end position="28"/>
    </location>
</feature>
<feature type="transmembrane region" description="Helical" evidence="1">
    <location>
        <begin position="117"/>
        <end position="135"/>
    </location>
</feature>
<keyword evidence="1" id="KW-0472">Membrane</keyword>
<feature type="transmembrane region" description="Helical" evidence="1">
    <location>
        <begin position="265"/>
        <end position="287"/>
    </location>
</feature>
<keyword evidence="1" id="KW-1133">Transmembrane helix</keyword>
<feature type="transmembrane region" description="Helical" evidence="1">
    <location>
        <begin position="147"/>
        <end position="167"/>
    </location>
</feature>
<accession>A0A381NIF4</accession>
<sequence length="361" mass="38742">VHSTFFQKYLLPGFIFQSLVIAGGYGTGRELVAFFLDLGPLTGLLAMGVATAIWSAVAASSFELARLTRSYDYRTFFIHLLGRGWFLYEILYFLTAFLVLSVIAAAAGAILRETFGIPTLVGVIGMMSVVGFLALRGTPAIERFLASWSFMLYAVYGAFFVSAWASFGDAISSGLSSSEIEAGWLVGGVSYAGYNLQMIPAILFCMRHVKTRTEALGAGVLTGPIAMAPGLLFYLAMVGQYPAILSATVPTTVLLALIGSRTFEIVFQVVLFGTLIETGIGLVHGFNERLATTYAERGSEMPTRLRPLIAIAMVAVGAVSAQVGLTDLIARGYGTVTWGFIIVFVVPVLTVGVWKICTHRS</sequence>
<feature type="transmembrane region" description="Helical" evidence="1">
    <location>
        <begin position="216"/>
        <end position="236"/>
    </location>
</feature>
<feature type="transmembrane region" description="Helical" evidence="1">
    <location>
        <begin position="182"/>
        <end position="204"/>
    </location>
</feature>
<feature type="non-terminal residue" evidence="2">
    <location>
        <position position="1"/>
    </location>
</feature>
<proteinExistence type="predicted"/>
<dbReference type="InterPro" id="IPR038728">
    <property type="entry name" value="YkvI-like"/>
</dbReference>
<keyword evidence="1" id="KW-0812">Transmembrane</keyword>
<reference evidence="2" key="1">
    <citation type="submission" date="2018-05" db="EMBL/GenBank/DDBJ databases">
        <authorList>
            <person name="Lanie J.A."/>
            <person name="Ng W.-L."/>
            <person name="Kazmierczak K.M."/>
            <person name="Andrzejewski T.M."/>
            <person name="Davidsen T.M."/>
            <person name="Wayne K.J."/>
            <person name="Tettelin H."/>
            <person name="Glass J.I."/>
            <person name="Rusch D."/>
            <person name="Podicherti R."/>
            <person name="Tsui H.-C.T."/>
            <person name="Winkler M.E."/>
        </authorList>
    </citation>
    <scope>NUCLEOTIDE SEQUENCE</scope>
</reference>
<protein>
    <submittedName>
        <fullName evidence="2">Uncharacterized protein</fullName>
    </submittedName>
</protein>